<dbReference type="EMBL" id="RKLX01000005">
    <property type="protein sequence ID" value="TGD19472.1"/>
    <property type="molecule type" value="Genomic_DNA"/>
</dbReference>
<keyword evidence="1" id="KW-0812">Transmembrane</keyword>
<keyword evidence="1" id="KW-1133">Transmembrane helix</keyword>
<dbReference type="OrthoDB" id="2218789at2"/>
<evidence type="ECO:0000313" key="3">
    <source>
        <dbReference type="Proteomes" id="UP000297348"/>
    </source>
</evidence>
<organism evidence="2 3">
    <name type="scientific">Levilactobacillus suantsaiihabitans</name>
    <dbReference type="NCBI Taxonomy" id="2487722"/>
    <lineage>
        <taxon>Bacteria</taxon>
        <taxon>Bacillati</taxon>
        <taxon>Bacillota</taxon>
        <taxon>Bacilli</taxon>
        <taxon>Lactobacillales</taxon>
        <taxon>Lactobacillaceae</taxon>
        <taxon>Levilactobacillus</taxon>
    </lineage>
</organism>
<dbReference type="RefSeq" id="WP_135367606.1">
    <property type="nucleotide sequence ID" value="NZ_RKLX01000005.1"/>
</dbReference>
<proteinExistence type="predicted"/>
<dbReference type="Proteomes" id="UP000297348">
    <property type="component" value="Unassembled WGS sequence"/>
</dbReference>
<name>A0A4Z0JCX4_9LACO</name>
<feature type="transmembrane region" description="Helical" evidence="1">
    <location>
        <begin position="53"/>
        <end position="75"/>
    </location>
</feature>
<keyword evidence="1" id="KW-0472">Membrane</keyword>
<feature type="transmembrane region" description="Helical" evidence="1">
    <location>
        <begin position="12"/>
        <end position="33"/>
    </location>
</feature>
<gene>
    <name evidence="2" type="ORF">EGT51_04710</name>
</gene>
<evidence type="ECO:0000256" key="1">
    <source>
        <dbReference type="SAM" id="Phobius"/>
    </source>
</evidence>
<accession>A0A4Z0JCX4</accession>
<comment type="caution">
    <text evidence="2">The sequence shown here is derived from an EMBL/GenBank/DDBJ whole genome shotgun (WGS) entry which is preliminary data.</text>
</comment>
<protein>
    <submittedName>
        <fullName evidence="2">Uncharacterized protein</fullName>
    </submittedName>
</protein>
<evidence type="ECO:0000313" key="2">
    <source>
        <dbReference type="EMBL" id="TGD19472.1"/>
    </source>
</evidence>
<keyword evidence="3" id="KW-1185">Reference proteome</keyword>
<dbReference type="AlphaFoldDB" id="A0A4Z0JCX4"/>
<sequence>MKRKKRIRLLSQLYLAVVNLGLLPLVLLFVFMMKEQLESNGILVTLIGAQAVRTQYLILWIVFMYLVVYLMYYLLKGMYLFDWELVNLFNSLRATFNVRYSLFRQPSRLDADRVVRDFNLAVKRATLSIWDDVLELVIPLPRTVGAQKMFDMQSDELRQRISLMFPQYAMSSFEQEGMTLVLVGSRH</sequence>
<reference evidence="2 3" key="1">
    <citation type="submission" date="2018-10" db="EMBL/GenBank/DDBJ databases">
        <title>Lactobacillus sp. R7 and Lactobacillus sp. R19 isolated from fermented mustard green product of Taiwan.</title>
        <authorList>
            <person name="Lin S.-T."/>
        </authorList>
    </citation>
    <scope>NUCLEOTIDE SEQUENCE [LARGE SCALE GENOMIC DNA]</scope>
    <source>
        <strain evidence="2 3">BCRC 81129</strain>
    </source>
</reference>